<dbReference type="SMART" id="SM00465">
    <property type="entry name" value="GIYc"/>
    <property type="match status" value="1"/>
</dbReference>
<dbReference type="Pfam" id="PF01541">
    <property type="entry name" value="GIY-YIG"/>
    <property type="match status" value="1"/>
</dbReference>
<dbReference type="InterPro" id="IPR035901">
    <property type="entry name" value="GIY-YIG_endonuc_sf"/>
</dbReference>
<evidence type="ECO:0000313" key="2">
    <source>
        <dbReference type="EMBL" id="QXI88205.1"/>
    </source>
</evidence>
<dbReference type="Gene3D" id="3.40.1440.10">
    <property type="entry name" value="GIY-YIG endonuclease"/>
    <property type="match status" value="1"/>
</dbReference>
<gene>
    <name evidence="2" type="primary">orf238</name>
</gene>
<sequence>MTIPYQKYCIIIVSEINIFMKSIDLFEFSKAGVYCISCLKNNKIYIGESGSLLERAARHFTVLKNGYHESSSLQKDFDLYGSYFFKFEILYFEDDVKIRRKLEQKLINEYLSNQCYNLANSFKLNKRQLAQQISIDNKMYDSIKQAEKFTNISKTTIIRRLNDPDDLIFIRLKKQPIKRGKYDFIIDGVHYSSTSEVVNNHLAKNDNQVRERCRSNSLKWKKWQIIQKKRSNDYPVRE</sequence>
<feature type="domain" description="GIY-YIG" evidence="1">
    <location>
        <begin position="29"/>
        <end position="118"/>
    </location>
</feature>
<dbReference type="CDD" id="cd10437">
    <property type="entry name" value="GIY-YIG_HE_I-TevI_like"/>
    <property type="match status" value="1"/>
</dbReference>
<dbReference type="AlphaFoldDB" id="A0A8F4XLD9"/>
<reference evidence="2" key="1">
    <citation type="submission" date="2021-05" db="EMBL/GenBank/DDBJ databases">
        <authorList>
            <person name="Wang H."/>
            <person name="Liu F."/>
            <person name="Wang J."/>
            <person name="Chen N."/>
        </authorList>
    </citation>
    <scope>NUCLEOTIDE SEQUENCE</scope>
    <source>
        <strain evidence="2">CNS00531</strain>
    </source>
</reference>
<dbReference type="GO" id="GO:0004519">
    <property type="term" value="F:endonuclease activity"/>
    <property type="evidence" value="ECO:0007669"/>
    <property type="project" value="InterPro"/>
</dbReference>
<proteinExistence type="predicted"/>
<dbReference type="InterPro" id="IPR000305">
    <property type="entry name" value="GIY-YIG_endonuc"/>
</dbReference>
<dbReference type="SUPFAM" id="SSF82771">
    <property type="entry name" value="GIY-YIG endonuclease"/>
    <property type="match status" value="1"/>
</dbReference>
<organism evidence="2">
    <name type="scientific">Ulva intestinalis</name>
    <name type="common">Hollow green nori</name>
    <name type="synonym">Enteromorpha intestinalis</name>
    <dbReference type="NCBI Taxonomy" id="3116"/>
    <lineage>
        <taxon>Eukaryota</taxon>
        <taxon>Viridiplantae</taxon>
        <taxon>Chlorophyta</taxon>
        <taxon>core chlorophytes</taxon>
        <taxon>Ulvophyceae</taxon>
        <taxon>OUU clade</taxon>
        <taxon>Ulvales</taxon>
        <taxon>Ulvaceae</taxon>
        <taxon>Ulva</taxon>
    </lineage>
</organism>
<dbReference type="PROSITE" id="PS50164">
    <property type="entry name" value="GIY_YIG"/>
    <property type="match status" value="1"/>
</dbReference>
<name>A0A8F4XLD9_ULVIN</name>
<keyword evidence="2" id="KW-0150">Chloroplast</keyword>
<evidence type="ECO:0000259" key="1">
    <source>
        <dbReference type="PROSITE" id="PS50164"/>
    </source>
</evidence>
<dbReference type="NCBIfam" id="TIGR01453">
    <property type="entry name" value="grpIintron_endo"/>
    <property type="match status" value="1"/>
</dbReference>
<dbReference type="EMBL" id="MZ158703">
    <property type="protein sequence ID" value="QXI88205.1"/>
    <property type="molecule type" value="Genomic_DNA"/>
</dbReference>
<keyword evidence="2" id="KW-0934">Plastid</keyword>
<protein>
    <recommendedName>
        <fullName evidence="1">GIY-YIG domain-containing protein</fullName>
    </recommendedName>
</protein>
<accession>A0A8F4XLD9</accession>
<dbReference type="InterPro" id="IPR006350">
    <property type="entry name" value="Intron_endoG1"/>
</dbReference>
<geneLocation type="chloroplast" evidence="2"/>